<evidence type="ECO:0000313" key="6">
    <source>
        <dbReference type="Proteomes" id="UP000233748"/>
    </source>
</evidence>
<evidence type="ECO:0000313" key="4">
    <source>
        <dbReference type="EMBL" id="PKV16769.1"/>
    </source>
</evidence>
<sequence>MNTMTQAHPLPTTIPDYLLQLRQALSGADPAMIQDALYDAEEYLRAELAEQKGKNEAEVIAGVASSYGAPEEVAEIYRETEVTVTRALRPPVPPKRASWIGAFFGVAADPRTYGALFYMLLSLLTGIFYFTWVVAGASLSIGLMILIIGVPLLVLFFGSVRVLSLVEGRVVETLLGVRMPRRPPHPGLQGGWLQRIGAMFTDVRTWSTMLYFLLMLPLGVIYFTVFCTLLSLSLGLAASPLALLFDNAAVLTWDGVDITSGWLTLPLFLVGVLLLFVTLHVARAFGKLHGMFAKQLLVKSGEAAA</sequence>
<keyword evidence="1" id="KW-1133">Transmembrane helix</keyword>
<dbReference type="EMBL" id="PHKW01000003">
    <property type="protein sequence ID" value="PKV16769.1"/>
    <property type="molecule type" value="Genomic_DNA"/>
</dbReference>
<keyword evidence="1" id="KW-0472">Membrane</keyword>
<dbReference type="Proteomes" id="UP000233748">
    <property type="component" value="Unassembled WGS sequence"/>
</dbReference>
<organism evidence="3 5">
    <name type="scientific">Xanthomonas prunicola</name>
    <dbReference type="NCBI Taxonomy" id="2053930"/>
    <lineage>
        <taxon>Bacteria</taxon>
        <taxon>Pseudomonadati</taxon>
        <taxon>Pseudomonadota</taxon>
        <taxon>Gammaproteobacteria</taxon>
        <taxon>Lysobacterales</taxon>
        <taxon>Lysobacteraceae</taxon>
        <taxon>Xanthomonas</taxon>
    </lineage>
</organism>
<feature type="domain" description="Putative sensor" evidence="2">
    <location>
        <begin position="118"/>
        <end position="297"/>
    </location>
</feature>
<proteinExistence type="predicted"/>
<feature type="transmembrane region" description="Helical" evidence="1">
    <location>
        <begin position="115"/>
        <end position="135"/>
    </location>
</feature>
<reference evidence="5 6" key="1">
    <citation type="submission" date="2017-11" db="EMBL/GenBank/DDBJ databases">
        <title>Xanthomonas prunicola sp. nov., a novel pathogen that affects nectarine (Prunus persica var. nectarine) trees.</title>
        <authorList>
            <person name="Lopez M."/>
            <person name="Lopez-Soriano P."/>
            <person name="Garita-Cambronero J."/>
            <person name="Beltran C."/>
            <person name="Taghouti G."/>
            <person name="Portier P."/>
            <person name="Cubero J."/>
            <person name="Fischer-Le Saux M."/>
            <person name="Marco-Noales E."/>
        </authorList>
    </citation>
    <scope>NUCLEOTIDE SEQUENCE [LARGE SCALE GENOMIC DNA]</scope>
    <source>
        <strain evidence="3 5">CFBP8353</strain>
        <strain evidence="4 6">CFBP8354</strain>
    </source>
</reference>
<protein>
    <recommendedName>
        <fullName evidence="2">Putative sensor domain-containing protein</fullName>
    </recommendedName>
</protein>
<evidence type="ECO:0000256" key="1">
    <source>
        <dbReference type="SAM" id="Phobius"/>
    </source>
</evidence>
<feature type="transmembrane region" description="Helical" evidence="1">
    <location>
        <begin position="209"/>
        <end position="242"/>
    </location>
</feature>
<comment type="caution">
    <text evidence="3">The sequence shown here is derived from an EMBL/GenBank/DDBJ whole genome shotgun (WGS) entry which is preliminary data.</text>
</comment>
<feature type="transmembrane region" description="Helical" evidence="1">
    <location>
        <begin position="262"/>
        <end position="282"/>
    </location>
</feature>
<keyword evidence="1" id="KW-0812">Transmembrane</keyword>
<dbReference type="OrthoDB" id="6271694at2"/>
<dbReference type="Proteomes" id="UP000233720">
    <property type="component" value="Unassembled WGS sequence"/>
</dbReference>
<evidence type="ECO:0000259" key="2">
    <source>
        <dbReference type="Pfam" id="PF13796"/>
    </source>
</evidence>
<dbReference type="AlphaFoldDB" id="A0A2N3RJ24"/>
<name>A0A2N3RJ24_9XANT</name>
<evidence type="ECO:0000313" key="5">
    <source>
        <dbReference type="Proteomes" id="UP000233720"/>
    </source>
</evidence>
<feature type="transmembrane region" description="Helical" evidence="1">
    <location>
        <begin position="141"/>
        <end position="160"/>
    </location>
</feature>
<accession>A0A2N3RJ24</accession>
<dbReference type="RefSeq" id="WP_101363320.1">
    <property type="nucleotide sequence ID" value="NZ_PHKV01000003.1"/>
</dbReference>
<keyword evidence="6" id="KW-1185">Reference proteome</keyword>
<dbReference type="Pfam" id="PF13796">
    <property type="entry name" value="Sensor"/>
    <property type="match status" value="1"/>
</dbReference>
<gene>
    <name evidence="3" type="ORF">XpruCFBP8353_11240</name>
    <name evidence="4" type="ORF">XpruCFBP8354_11240</name>
</gene>
<evidence type="ECO:0000313" key="3">
    <source>
        <dbReference type="EMBL" id="PKV12492.1"/>
    </source>
</evidence>
<dbReference type="EMBL" id="PHKV01000003">
    <property type="protein sequence ID" value="PKV12492.1"/>
    <property type="molecule type" value="Genomic_DNA"/>
</dbReference>
<dbReference type="InterPro" id="IPR025828">
    <property type="entry name" value="Put_sensor_dom"/>
</dbReference>